<evidence type="ECO:0000256" key="1">
    <source>
        <dbReference type="SAM" id="Phobius"/>
    </source>
</evidence>
<keyword evidence="1" id="KW-0812">Transmembrane</keyword>
<keyword evidence="1" id="KW-0472">Membrane</keyword>
<feature type="transmembrane region" description="Helical" evidence="1">
    <location>
        <begin position="71"/>
        <end position="89"/>
    </location>
</feature>
<feature type="transmembrane region" description="Helical" evidence="1">
    <location>
        <begin position="127"/>
        <end position="145"/>
    </location>
</feature>
<comment type="caution">
    <text evidence="2">The sequence shown here is derived from an EMBL/GenBank/DDBJ whole genome shotgun (WGS) entry which is preliminary data.</text>
</comment>
<accession>A0A938XWR3</accession>
<keyword evidence="3" id="KW-1185">Reference proteome</keyword>
<proteinExistence type="predicted"/>
<evidence type="ECO:0000313" key="2">
    <source>
        <dbReference type="EMBL" id="MBM7589100.1"/>
    </source>
</evidence>
<reference evidence="2" key="1">
    <citation type="submission" date="2021-01" db="EMBL/GenBank/DDBJ databases">
        <title>Genomic Encyclopedia of Type Strains, Phase IV (KMG-IV): sequencing the most valuable type-strain genomes for metagenomic binning, comparative biology and taxonomic classification.</title>
        <authorList>
            <person name="Goeker M."/>
        </authorList>
    </citation>
    <scope>NUCLEOTIDE SEQUENCE</scope>
    <source>
        <strain evidence="2">DSM 25523</strain>
    </source>
</reference>
<keyword evidence="1" id="KW-1133">Transmembrane helix</keyword>
<gene>
    <name evidence="2" type="ORF">JOD01_000698</name>
</gene>
<dbReference type="AlphaFoldDB" id="A0A938XWR3"/>
<feature type="transmembrane region" description="Helical" evidence="1">
    <location>
        <begin position="6"/>
        <end position="24"/>
    </location>
</feature>
<evidence type="ECO:0000313" key="3">
    <source>
        <dbReference type="Proteomes" id="UP000717624"/>
    </source>
</evidence>
<sequence length="153" mass="17841">MDEVVYLLFALIISVIAILVVIFMPKRLSKQEVYITWFVMAYVNLTIDLILGHLFDLYDFTGTSKITFHDLVFQATIGPPFGIIFLNFMPKRLSLFLLYLLPVTGFSSLVEWLSLKTNYITFKGWSLLYSVPVYPLGLCFLRWQLHFLRKSKL</sequence>
<dbReference type="InterPro" id="IPR048147">
    <property type="entry name" value="CBO0543-like"/>
</dbReference>
<feature type="transmembrane region" description="Helical" evidence="1">
    <location>
        <begin position="33"/>
        <end position="51"/>
    </location>
</feature>
<protein>
    <submittedName>
        <fullName evidence="2">Uncharacterized protein</fullName>
    </submittedName>
</protein>
<dbReference type="Proteomes" id="UP000717624">
    <property type="component" value="Unassembled WGS sequence"/>
</dbReference>
<organism evidence="2 3">
    <name type="scientific">Brevibacillus fulvus</name>
    <dbReference type="NCBI Taxonomy" id="1125967"/>
    <lineage>
        <taxon>Bacteria</taxon>
        <taxon>Bacillati</taxon>
        <taxon>Bacillota</taxon>
        <taxon>Bacilli</taxon>
        <taxon>Bacillales</taxon>
        <taxon>Paenibacillaceae</taxon>
        <taxon>Brevibacillus</taxon>
    </lineage>
</organism>
<name>A0A938XWR3_9BACL</name>
<dbReference type="NCBIfam" id="NF041644">
    <property type="entry name" value="CBO0543_fam"/>
    <property type="match status" value="1"/>
</dbReference>
<dbReference type="EMBL" id="JAFBEB010000002">
    <property type="protein sequence ID" value="MBM7589100.1"/>
    <property type="molecule type" value="Genomic_DNA"/>
</dbReference>
<feature type="transmembrane region" description="Helical" evidence="1">
    <location>
        <begin position="96"/>
        <end position="115"/>
    </location>
</feature>